<dbReference type="InterPro" id="IPR004046">
    <property type="entry name" value="GST_C"/>
</dbReference>
<dbReference type="PROSITE" id="PS50404">
    <property type="entry name" value="GST_NTER"/>
    <property type="match status" value="1"/>
</dbReference>
<dbReference type="AlphaFoldDB" id="A0AAE0EZW0"/>
<dbReference type="Proteomes" id="UP001190700">
    <property type="component" value="Unassembled WGS sequence"/>
</dbReference>
<dbReference type="SUPFAM" id="SSF52833">
    <property type="entry name" value="Thioredoxin-like"/>
    <property type="match status" value="1"/>
</dbReference>
<evidence type="ECO:0000256" key="2">
    <source>
        <dbReference type="SAM" id="MobiDB-lite"/>
    </source>
</evidence>
<dbReference type="Pfam" id="PF13417">
    <property type="entry name" value="GST_N_3"/>
    <property type="match status" value="1"/>
</dbReference>
<dbReference type="Gene3D" id="1.20.1050.10">
    <property type="match status" value="1"/>
</dbReference>
<comment type="caution">
    <text evidence="5">The sequence shown here is derived from an EMBL/GenBank/DDBJ whole genome shotgun (WGS) entry which is preliminary data.</text>
</comment>
<sequence>MSVLDRVAWRECECPLYLIHATATPDERPRESRLSVRKALKNGSLLVSTFHSNKHEQRARVIKATWGGERSETGGPVHQNLRTQRGWYTSVGSSRRCARNAASASSGEVVLYGSPGTRSPLVDWYLHELNQPFEPRPPRDPSNPHPFGQVPALRDEDGVELFESGAILMYIADKYGGVDTPEQRALVGKWVMWANATLDSLLFIETPEGRVIDTGVRRPTKIMDTLDQLLAGQEYLLGSNFSVADVAVGSYLLYVPQFFPDVSLSKYTNVIRYMLSLAEREAYGKAYGQAAIGVRAKCQMYIDGMPMRKKLFGIF</sequence>
<evidence type="ECO:0000313" key="5">
    <source>
        <dbReference type="EMBL" id="KAK3245185.1"/>
    </source>
</evidence>
<comment type="similarity">
    <text evidence="1">Belongs to the GST superfamily.</text>
</comment>
<dbReference type="InterPro" id="IPR004045">
    <property type="entry name" value="Glutathione_S-Trfase_N"/>
</dbReference>
<protein>
    <submittedName>
        <fullName evidence="5">Glutathione S-transferase, variant 2</fullName>
    </submittedName>
</protein>
<accession>A0AAE0EZW0</accession>
<dbReference type="SUPFAM" id="SSF47616">
    <property type="entry name" value="GST C-terminal domain-like"/>
    <property type="match status" value="1"/>
</dbReference>
<gene>
    <name evidence="5" type="ORF">CYMTET_45230</name>
</gene>
<evidence type="ECO:0000313" key="6">
    <source>
        <dbReference type="Proteomes" id="UP001190700"/>
    </source>
</evidence>
<feature type="region of interest" description="Disordered" evidence="2">
    <location>
        <begin position="133"/>
        <end position="152"/>
    </location>
</feature>
<name>A0AAE0EZW0_9CHLO</name>
<dbReference type="PROSITE" id="PS50405">
    <property type="entry name" value="GST_CTER"/>
    <property type="match status" value="1"/>
</dbReference>
<dbReference type="EMBL" id="LGRX02030924">
    <property type="protein sequence ID" value="KAK3245185.1"/>
    <property type="molecule type" value="Genomic_DNA"/>
</dbReference>
<dbReference type="PANTHER" id="PTHR44051">
    <property type="entry name" value="GLUTATHIONE S-TRANSFERASE-RELATED"/>
    <property type="match status" value="1"/>
</dbReference>
<dbReference type="Gene3D" id="3.40.30.10">
    <property type="entry name" value="Glutaredoxin"/>
    <property type="match status" value="1"/>
</dbReference>
<dbReference type="InterPro" id="IPR036282">
    <property type="entry name" value="Glutathione-S-Trfase_C_sf"/>
</dbReference>
<dbReference type="CDD" id="cd03046">
    <property type="entry name" value="GST_N_GTT1_like"/>
    <property type="match status" value="1"/>
</dbReference>
<evidence type="ECO:0000259" key="4">
    <source>
        <dbReference type="PROSITE" id="PS50405"/>
    </source>
</evidence>
<dbReference type="PANTHER" id="PTHR44051:SF8">
    <property type="entry name" value="GLUTATHIONE S-TRANSFERASE GSTA"/>
    <property type="match status" value="1"/>
</dbReference>
<dbReference type="SFLD" id="SFLDS00019">
    <property type="entry name" value="Glutathione_Transferase_(cytos"/>
    <property type="match status" value="1"/>
</dbReference>
<dbReference type="InterPro" id="IPR040079">
    <property type="entry name" value="Glutathione_S-Trfase"/>
</dbReference>
<feature type="domain" description="GST N-terminal" evidence="3">
    <location>
        <begin position="106"/>
        <end position="179"/>
    </location>
</feature>
<evidence type="ECO:0000259" key="3">
    <source>
        <dbReference type="PROSITE" id="PS50404"/>
    </source>
</evidence>
<dbReference type="Pfam" id="PF00043">
    <property type="entry name" value="GST_C"/>
    <property type="match status" value="1"/>
</dbReference>
<dbReference type="InterPro" id="IPR036249">
    <property type="entry name" value="Thioredoxin-like_sf"/>
</dbReference>
<reference evidence="5 6" key="1">
    <citation type="journal article" date="2015" name="Genome Biol. Evol.">
        <title>Comparative Genomics of a Bacterivorous Green Alga Reveals Evolutionary Causalities and Consequences of Phago-Mixotrophic Mode of Nutrition.</title>
        <authorList>
            <person name="Burns J.A."/>
            <person name="Paasch A."/>
            <person name="Narechania A."/>
            <person name="Kim E."/>
        </authorList>
    </citation>
    <scope>NUCLEOTIDE SEQUENCE [LARGE SCALE GENOMIC DNA]</scope>
    <source>
        <strain evidence="5 6">PLY_AMNH</strain>
    </source>
</reference>
<organism evidence="5 6">
    <name type="scientific">Cymbomonas tetramitiformis</name>
    <dbReference type="NCBI Taxonomy" id="36881"/>
    <lineage>
        <taxon>Eukaryota</taxon>
        <taxon>Viridiplantae</taxon>
        <taxon>Chlorophyta</taxon>
        <taxon>Pyramimonadophyceae</taxon>
        <taxon>Pyramimonadales</taxon>
        <taxon>Pyramimonadaceae</taxon>
        <taxon>Cymbomonas</taxon>
    </lineage>
</organism>
<dbReference type="InterPro" id="IPR010987">
    <property type="entry name" value="Glutathione-S-Trfase_C-like"/>
</dbReference>
<keyword evidence="6" id="KW-1185">Reference proteome</keyword>
<feature type="domain" description="GST C-terminal" evidence="4">
    <location>
        <begin position="180"/>
        <end position="300"/>
    </location>
</feature>
<evidence type="ECO:0000256" key="1">
    <source>
        <dbReference type="ARBA" id="ARBA00007409"/>
    </source>
</evidence>
<proteinExistence type="inferred from homology"/>